<evidence type="ECO:0000313" key="2">
    <source>
        <dbReference type="Proteomes" id="UP001596016"/>
    </source>
</evidence>
<sequence>MNIILNGEKRNIKALTVADVLVEIGLETARVATALNGEFLPAPQRSTASLTEGDTLEILSAMQGG</sequence>
<dbReference type="Proteomes" id="UP001596016">
    <property type="component" value="Unassembled WGS sequence"/>
</dbReference>
<proteinExistence type="predicted"/>
<comment type="caution">
    <text evidence="1">The sequence shown here is derived from an EMBL/GenBank/DDBJ whole genome shotgun (WGS) entry which is preliminary data.</text>
</comment>
<evidence type="ECO:0000313" key="1">
    <source>
        <dbReference type="EMBL" id="MFC5384983.1"/>
    </source>
</evidence>
<dbReference type="PANTHER" id="PTHR34472:SF1">
    <property type="entry name" value="SULFUR CARRIER PROTEIN THIS"/>
    <property type="match status" value="1"/>
</dbReference>
<keyword evidence="2" id="KW-1185">Reference proteome</keyword>
<dbReference type="InterPro" id="IPR010035">
    <property type="entry name" value="Thi_S"/>
</dbReference>
<dbReference type="RefSeq" id="WP_378227842.1">
    <property type="nucleotide sequence ID" value="NZ_JBHSLL010000012.1"/>
</dbReference>
<dbReference type="InterPro" id="IPR012675">
    <property type="entry name" value="Beta-grasp_dom_sf"/>
</dbReference>
<dbReference type="InterPro" id="IPR016155">
    <property type="entry name" value="Mopterin_synth/thiamin_S_b"/>
</dbReference>
<organism evidence="1 2">
    <name type="scientific">Aquamicrobium segne</name>
    <dbReference type="NCBI Taxonomy" id="469547"/>
    <lineage>
        <taxon>Bacteria</taxon>
        <taxon>Pseudomonadati</taxon>
        <taxon>Pseudomonadota</taxon>
        <taxon>Alphaproteobacteria</taxon>
        <taxon>Hyphomicrobiales</taxon>
        <taxon>Phyllobacteriaceae</taxon>
        <taxon>Aquamicrobium</taxon>
    </lineage>
</organism>
<dbReference type="EMBL" id="JBHSLL010000012">
    <property type="protein sequence ID" value="MFC5384983.1"/>
    <property type="molecule type" value="Genomic_DNA"/>
</dbReference>
<accession>A0ABW0GX51</accession>
<gene>
    <name evidence="1" type="primary">thiS</name>
    <name evidence="1" type="ORF">ACFPLB_03285</name>
</gene>
<dbReference type="Pfam" id="PF02597">
    <property type="entry name" value="ThiS"/>
    <property type="match status" value="1"/>
</dbReference>
<dbReference type="Gene3D" id="3.10.20.30">
    <property type="match status" value="1"/>
</dbReference>
<protein>
    <submittedName>
        <fullName evidence="1">Sulfur carrier protein ThiS</fullName>
    </submittedName>
</protein>
<dbReference type="InterPro" id="IPR003749">
    <property type="entry name" value="ThiS/MoaD-like"/>
</dbReference>
<dbReference type="NCBIfam" id="TIGR01683">
    <property type="entry name" value="thiS"/>
    <property type="match status" value="1"/>
</dbReference>
<dbReference type="SUPFAM" id="SSF54285">
    <property type="entry name" value="MoaD/ThiS"/>
    <property type="match status" value="1"/>
</dbReference>
<reference evidence="2" key="1">
    <citation type="journal article" date="2019" name="Int. J. Syst. Evol. Microbiol.">
        <title>The Global Catalogue of Microorganisms (GCM) 10K type strain sequencing project: providing services to taxonomists for standard genome sequencing and annotation.</title>
        <authorList>
            <consortium name="The Broad Institute Genomics Platform"/>
            <consortium name="The Broad Institute Genome Sequencing Center for Infectious Disease"/>
            <person name="Wu L."/>
            <person name="Ma J."/>
        </authorList>
    </citation>
    <scope>NUCLEOTIDE SEQUENCE [LARGE SCALE GENOMIC DNA]</scope>
    <source>
        <strain evidence="2">CGMCC 4.1415</strain>
    </source>
</reference>
<name>A0ABW0GX51_9HYPH</name>
<dbReference type="PANTHER" id="PTHR34472">
    <property type="entry name" value="SULFUR CARRIER PROTEIN THIS"/>
    <property type="match status" value="1"/>
</dbReference>
<dbReference type="CDD" id="cd00565">
    <property type="entry name" value="Ubl_ThiS"/>
    <property type="match status" value="1"/>
</dbReference>